<evidence type="ECO:0008006" key="4">
    <source>
        <dbReference type="Google" id="ProtNLM"/>
    </source>
</evidence>
<gene>
    <name evidence="2" type="ORF">PSDVSF_15690</name>
</gene>
<proteinExistence type="predicted"/>
<evidence type="ECO:0000313" key="3">
    <source>
        <dbReference type="Proteomes" id="UP001053296"/>
    </source>
</evidence>
<reference evidence="2" key="1">
    <citation type="journal article" date="2022" name="Arch. Microbiol.">
        <title>Pseudodesulfovibrio sediminis sp. nov., a mesophilic and neutrophilic sulfate-reducing bacterium isolated from sediment of a brackish lake.</title>
        <authorList>
            <person name="Takahashi A."/>
            <person name="Kojima H."/>
            <person name="Watanabe M."/>
            <person name="Fukui M."/>
        </authorList>
    </citation>
    <scope>NUCLEOTIDE SEQUENCE</scope>
    <source>
        <strain evidence="2">SF6</strain>
    </source>
</reference>
<keyword evidence="1" id="KW-0812">Transmembrane</keyword>
<name>A0ABM7P3X5_9BACT</name>
<keyword evidence="1" id="KW-0472">Membrane</keyword>
<feature type="transmembrane region" description="Helical" evidence="1">
    <location>
        <begin position="376"/>
        <end position="396"/>
    </location>
</feature>
<keyword evidence="3" id="KW-1185">Reference proteome</keyword>
<organism evidence="2 3">
    <name type="scientific">Pseudodesulfovibrio sediminis</name>
    <dbReference type="NCBI Taxonomy" id="2810563"/>
    <lineage>
        <taxon>Bacteria</taxon>
        <taxon>Pseudomonadati</taxon>
        <taxon>Thermodesulfobacteriota</taxon>
        <taxon>Desulfovibrionia</taxon>
        <taxon>Desulfovibrionales</taxon>
        <taxon>Desulfovibrionaceae</taxon>
    </lineage>
</organism>
<sequence length="402" mass="46593">MRCYRCDEFEWETDEEIVEVQNDGRGLCLFHQRNNNKGKKGDDEIGGFNDPALKDRVDKASDRLNQLVRDKIEEAVEQKKVCNLSGAFFHSRFVFPDFTYLPAINFHGACFENKLDLQNKIFEGHFYFSKAITRGLDFSGSLFLKGADFSKVHFHRHSVFTSCEVAKPNSIKMHGVPSFNHVSFSGTEFRLFDFLEKDADHAYFLQRENIFRSMKKAAEDSADRVKYSEWHFLEREAQRAKYRSRDKQAYTRFKELNNGSSNTLISSVYLLKMKIRHFLFSRLYNATWWYWRLSGYGEKHNWALMSFLLVFVLTWCLLGFGGIQNDEGMVIQGLSLTADNALANAGHVFRTLVMNSLLFKYSSIPFKPVAGWAETILIGVTRLVMPLLAALFAFALRNKLRR</sequence>
<evidence type="ECO:0000313" key="2">
    <source>
        <dbReference type="EMBL" id="BCS88327.1"/>
    </source>
</evidence>
<dbReference type="Proteomes" id="UP001053296">
    <property type="component" value="Chromosome"/>
</dbReference>
<keyword evidence="1" id="KW-1133">Transmembrane helix</keyword>
<dbReference type="RefSeq" id="WP_229595884.1">
    <property type="nucleotide sequence ID" value="NZ_AP024485.1"/>
</dbReference>
<dbReference type="EMBL" id="AP024485">
    <property type="protein sequence ID" value="BCS88327.1"/>
    <property type="molecule type" value="Genomic_DNA"/>
</dbReference>
<protein>
    <recommendedName>
        <fullName evidence="4">Pentapeptide repeat-containing protein</fullName>
    </recommendedName>
</protein>
<evidence type="ECO:0000256" key="1">
    <source>
        <dbReference type="SAM" id="Phobius"/>
    </source>
</evidence>
<feature type="transmembrane region" description="Helical" evidence="1">
    <location>
        <begin position="302"/>
        <end position="323"/>
    </location>
</feature>
<accession>A0ABM7P3X5</accession>